<dbReference type="SMART" id="SM00479">
    <property type="entry name" value="EXOIII"/>
    <property type="match status" value="1"/>
</dbReference>
<dbReference type="CDD" id="cd06127">
    <property type="entry name" value="DEDDh"/>
    <property type="match status" value="1"/>
</dbReference>
<evidence type="ECO:0000256" key="7">
    <source>
        <dbReference type="ARBA" id="ARBA00025769"/>
    </source>
</evidence>
<sequence length="659" mass="74360">MLHVGIGETQVNNLFSTMNVHYPHHKTLKTRENEVGNVMERQATNSEHKSLLDEAFQAMTIDTEENENTETDNGIKVSTDTCWQKKGSGRSYDSLSGVATLIGGKNKKVVRHSIRCKGCRICTNAQKKGIPPPKHKCAKNWTGSAKGMEPDMVVEMIKDLDNRGVKINELAGDDDSTGFNRASKLLPHSHIVKSSDRNHIMVNASKKLFSIKLKNKELSAMVINSILKNYSYTLSQNQGNPEGIVNGVRCMIDHMYGQHDKCDMKWCGYLKDPTTYRHRNLPYGKNLSSLALKNDLERLFLKDIEQKSKKLSNLASSQSNESFNFTLSTKAPKYKHYSGSSSLGYRVSAAVLQKNEGYNYISEVNESAGLSPGNMTIKRATLLDKRRAKKLEKSSTRKFKTERKRLKKMKLAKNSGLEIREGKTYESEIGMNEQNVDEIEIPGPPEIEGFTEDILTAPILIFDLETTGLQRTSDIIQLVAYSENNQFSSYIMPNRPISSGASEVTKISVIGSQMYHDLQAVPSKLQNEAFTDFNDFVKSFPVKPLLVGHNIKRFDCHVLYNALRCHNMWNEFSSNISGFLDTLELFKLLYPKRPSYSQTALVDELLGETYSAHNAVDDTKVLYRLVQSKGNIKGNMQALVFRKLPQRIQSSTRQPQNFH</sequence>
<protein>
    <recommendedName>
        <fullName evidence="8">Exonuclease domain-containing protein</fullName>
    </recommendedName>
</protein>
<dbReference type="OrthoDB" id="6056408at2759"/>
<evidence type="ECO:0000313" key="9">
    <source>
        <dbReference type="EMBL" id="CAC5405861.1"/>
    </source>
</evidence>
<dbReference type="AlphaFoldDB" id="A0A6J8DDZ7"/>
<dbReference type="EMBL" id="CACVKT020007142">
    <property type="protein sequence ID" value="CAC5405861.1"/>
    <property type="molecule type" value="Genomic_DNA"/>
</dbReference>
<dbReference type="Pfam" id="PF00929">
    <property type="entry name" value="RNase_T"/>
    <property type="match status" value="1"/>
</dbReference>
<dbReference type="Gene3D" id="3.30.420.10">
    <property type="entry name" value="Ribonuclease H-like superfamily/Ribonuclease H"/>
    <property type="match status" value="1"/>
</dbReference>
<keyword evidence="5" id="KW-0269">Exonuclease</keyword>
<dbReference type="Pfam" id="PF20700">
    <property type="entry name" value="Mutator"/>
    <property type="match status" value="1"/>
</dbReference>
<name>A0A6J8DDZ7_MYTCO</name>
<evidence type="ECO:0000256" key="5">
    <source>
        <dbReference type="ARBA" id="ARBA00022839"/>
    </source>
</evidence>
<keyword evidence="10" id="KW-1185">Reference proteome</keyword>
<keyword evidence="2" id="KW-0540">Nuclease</keyword>
<evidence type="ECO:0000256" key="6">
    <source>
        <dbReference type="ARBA" id="ARBA00022842"/>
    </source>
</evidence>
<dbReference type="GO" id="GO:0005737">
    <property type="term" value="C:cytoplasm"/>
    <property type="evidence" value="ECO:0007669"/>
    <property type="project" value="TreeGrafter"/>
</dbReference>
<feature type="domain" description="Exonuclease" evidence="8">
    <location>
        <begin position="458"/>
        <end position="635"/>
    </location>
</feature>
<comment type="similarity">
    <text evidence="7">Belongs to the exonuclease superfamily. TREX family.</text>
</comment>
<dbReference type="SUPFAM" id="SSF53098">
    <property type="entry name" value="Ribonuclease H-like"/>
    <property type="match status" value="1"/>
</dbReference>
<dbReference type="InterPro" id="IPR036397">
    <property type="entry name" value="RNaseH_sf"/>
</dbReference>
<evidence type="ECO:0000313" key="10">
    <source>
        <dbReference type="Proteomes" id="UP000507470"/>
    </source>
</evidence>
<keyword evidence="3" id="KW-0479">Metal-binding</keyword>
<evidence type="ECO:0000256" key="3">
    <source>
        <dbReference type="ARBA" id="ARBA00022723"/>
    </source>
</evidence>
<dbReference type="InterPro" id="IPR012337">
    <property type="entry name" value="RNaseH-like_sf"/>
</dbReference>
<reference evidence="9 10" key="1">
    <citation type="submission" date="2020-06" db="EMBL/GenBank/DDBJ databases">
        <authorList>
            <person name="Li R."/>
            <person name="Bekaert M."/>
        </authorList>
    </citation>
    <scope>NUCLEOTIDE SEQUENCE [LARGE SCALE GENOMIC DNA]</scope>
    <source>
        <strain evidence="10">wild</strain>
    </source>
</reference>
<keyword evidence="6" id="KW-0460">Magnesium</keyword>
<evidence type="ECO:0000256" key="1">
    <source>
        <dbReference type="ARBA" id="ARBA00001946"/>
    </source>
</evidence>
<accession>A0A6J8DDZ7</accession>
<evidence type="ECO:0000259" key="8">
    <source>
        <dbReference type="SMART" id="SM00479"/>
    </source>
</evidence>
<dbReference type="Proteomes" id="UP000507470">
    <property type="component" value="Unassembled WGS sequence"/>
</dbReference>
<evidence type="ECO:0000256" key="2">
    <source>
        <dbReference type="ARBA" id="ARBA00022722"/>
    </source>
</evidence>
<dbReference type="GO" id="GO:0003676">
    <property type="term" value="F:nucleic acid binding"/>
    <property type="evidence" value="ECO:0007669"/>
    <property type="project" value="InterPro"/>
</dbReference>
<dbReference type="PANTHER" id="PTHR13058">
    <property type="entry name" value="THREE PRIME REPAIR EXONUCLEASE 1, 2"/>
    <property type="match status" value="1"/>
</dbReference>
<dbReference type="InterPro" id="IPR049012">
    <property type="entry name" value="Mutator_transp_dom"/>
</dbReference>
<dbReference type="InterPro" id="IPR040393">
    <property type="entry name" value="TREX1/2"/>
</dbReference>
<gene>
    <name evidence="9" type="ORF">MCOR_39506</name>
</gene>
<dbReference type="GO" id="GO:0006308">
    <property type="term" value="P:DNA catabolic process"/>
    <property type="evidence" value="ECO:0007669"/>
    <property type="project" value="TreeGrafter"/>
</dbReference>
<dbReference type="GO" id="GO:0008296">
    <property type="term" value="F:3'-5'-DNA exonuclease activity"/>
    <property type="evidence" value="ECO:0007669"/>
    <property type="project" value="TreeGrafter"/>
</dbReference>
<dbReference type="InterPro" id="IPR013520">
    <property type="entry name" value="Ribonucl_H"/>
</dbReference>
<comment type="cofactor">
    <cofactor evidence="1">
        <name>Mg(2+)</name>
        <dbReference type="ChEBI" id="CHEBI:18420"/>
    </cofactor>
</comment>
<dbReference type="GO" id="GO:0046872">
    <property type="term" value="F:metal ion binding"/>
    <property type="evidence" value="ECO:0007669"/>
    <property type="project" value="UniProtKB-KW"/>
</dbReference>
<proteinExistence type="inferred from homology"/>
<keyword evidence="4" id="KW-0378">Hydrolase</keyword>
<organism evidence="9 10">
    <name type="scientific">Mytilus coruscus</name>
    <name type="common">Sea mussel</name>
    <dbReference type="NCBI Taxonomy" id="42192"/>
    <lineage>
        <taxon>Eukaryota</taxon>
        <taxon>Metazoa</taxon>
        <taxon>Spiralia</taxon>
        <taxon>Lophotrochozoa</taxon>
        <taxon>Mollusca</taxon>
        <taxon>Bivalvia</taxon>
        <taxon>Autobranchia</taxon>
        <taxon>Pteriomorphia</taxon>
        <taxon>Mytilida</taxon>
        <taxon>Mytiloidea</taxon>
        <taxon>Mytilidae</taxon>
        <taxon>Mytilinae</taxon>
        <taxon>Mytilus</taxon>
    </lineage>
</organism>
<evidence type="ECO:0000256" key="4">
    <source>
        <dbReference type="ARBA" id="ARBA00022801"/>
    </source>
</evidence>
<dbReference type="PANTHER" id="PTHR13058:SF22">
    <property type="entry name" value="EXODEOXYRIBONUCLEASE III"/>
    <property type="match status" value="1"/>
</dbReference>